<name>A0A9W6W3D4_9ACTN</name>
<dbReference type="EMBL" id="BSTK01000009">
    <property type="protein sequence ID" value="GLY87861.1"/>
    <property type="molecule type" value="Genomic_DNA"/>
</dbReference>
<feature type="region of interest" description="Disordered" evidence="1">
    <location>
        <begin position="36"/>
        <end position="84"/>
    </location>
</feature>
<feature type="compositionally biased region" description="Basic and acidic residues" evidence="1">
    <location>
        <begin position="67"/>
        <end position="84"/>
    </location>
</feature>
<dbReference type="AlphaFoldDB" id="A0A9W6W3D4"/>
<reference evidence="2" key="1">
    <citation type="submission" date="2023-03" db="EMBL/GenBank/DDBJ databases">
        <title>Actinoallomurus iriomotensis NBRC 103684.</title>
        <authorList>
            <person name="Ichikawa N."/>
            <person name="Sato H."/>
            <person name="Tonouchi N."/>
        </authorList>
    </citation>
    <scope>NUCLEOTIDE SEQUENCE</scope>
    <source>
        <strain evidence="2">NBRC 103684</strain>
    </source>
</reference>
<evidence type="ECO:0000313" key="3">
    <source>
        <dbReference type="Proteomes" id="UP001165074"/>
    </source>
</evidence>
<protein>
    <submittedName>
        <fullName evidence="2">Uncharacterized protein</fullName>
    </submittedName>
</protein>
<comment type="caution">
    <text evidence="2">The sequence shown here is derived from an EMBL/GenBank/DDBJ whole genome shotgun (WGS) entry which is preliminary data.</text>
</comment>
<proteinExistence type="predicted"/>
<keyword evidence="3" id="KW-1185">Reference proteome</keyword>
<feature type="compositionally biased region" description="Basic residues" evidence="1">
    <location>
        <begin position="9"/>
        <end position="18"/>
    </location>
</feature>
<evidence type="ECO:0000313" key="2">
    <source>
        <dbReference type="EMBL" id="GLY87861.1"/>
    </source>
</evidence>
<sequence length="100" mass="11824">MDDDVVRRPIQHTRRPLRRDRTPVLPRVDLRHTVRIRSQGTPGKHHIRSGDSDSRTQQMPTEYPLGADRDHPRSATDRQRNRVITKCEHIQRGRFTWNDG</sequence>
<accession>A0A9W6W3D4</accession>
<evidence type="ECO:0000256" key="1">
    <source>
        <dbReference type="SAM" id="MobiDB-lite"/>
    </source>
</evidence>
<dbReference type="Proteomes" id="UP001165074">
    <property type="component" value="Unassembled WGS sequence"/>
</dbReference>
<organism evidence="2 3">
    <name type="scientific">Actinoallomurus iriomotensis</name>
    <dbReference type="NCBI Taxonomy" id="478107"/>
    <lineage>
        <taxon>Bacteria</taxon>
        <taxon>Bacillati</taxon>
        <taxon>Actinomycetota</taxon>
        <taxon>Actinomycetes</taxon>
        <taxon>Streptosporangiales</taxon>
        <taxon>Thermomonosporaceae</taxon>
        <taxon>Actinoallomurus</taxon>
    </lineage>
</organism>
<gene>
    <name evidence="2" type="ORF">Airi02_057900</name>
</gene>
<feature type="region of interest" description="Disordered" evidence="1">
    <location>
        <begin position="1"/>
        <end position="21"/>
    </location>
</feature>